<dbReference type="EMBL" id="OZ035824">
    <property type="protein sequence ID" value="CAL1593144.1"/>
    <property type="molecule type" value="Genomic_DNA"/>
</dbReference>
<evidence type="ECO:0008006" key="4">
    <source>
        <dbReference type="Google" id="ProtNLM"/>
    </source>
</evidence>
<dbReference type="Gene3D" id="3.30.250.20">
    <property type="entry name" value="L1 transposable element, C-terminal domain"/>
    <property type="match status" value="1"/>
</dbReference>
<dbReference type="InterPro" id="IPR042566">
    <property type="entry name" value="L1_C"/>
</dbReference>
<reference evidence="2 3" key="1">
    <citation type="submission" date="2024-04" db="EMBL/GenBank/DDBJ databases">
        <authorList>
            <person name="Waldvogel A.-M."/>
            <person name="Schoenle A."/>
        </authorList>
    </citation>
    <scope>NUCLEOTIDE SEQUENCE [LARGE SCALE GENOMIC DNA]</scope>
</reference>
<dbReference type="AlphaFoldDB" id="A0AAV2KU38"/>
<keyword evidence="1" id="KW-0175">Coiled coil</keyword>
<dbReference type="PANTHER" id="PTHR11505">
    <property type="entry name" value="L1 TRANSPOSABLE ELEMENT-RELATED"/>
    <property type="match status" value="1"/>
</dbReference>
<dbReference type="InterPro" id="IPR004244">
    <property type="entry name" value="Transposase_22"/>
</dbReference>
<evidence type="ECO:0000256" key="1">
    <source>
        <dbReference type="SAM" id="Coils"/>
    </source>
</evidence>
<accession>A0AAV2KU38</accession>
<proteinExistence type="predicted"/>
<protein>
    <recommendedName>
        <fullName evidence="4">Transposase</fullName>
    </recommendedName>
</protein>
<name>A0AAV2KU38_KNICA</name>
<evidence type="ECO:0000313" key="3">
    <source>
        <dbReference type="Proteomes" id="UP001497482"/>
    </source>
</evidence>
<sequence length="258" mass="30028">MPKTVVTRQRVKMADMETSEPDYNSRFDGLECKLNQLLQVNTDTNVLLNSALKRIEALEHILEATKAEVHEYTILVKTQESKVDALGKKLQDALEQIDQLENRHRQNNLRLLNVPEGYEKDLPLTSFLVKTLAERWNLKLTEEDFERAHRIGPVSDNARYPRAIIFKLHHFQKKLYIQRGAREPAEGGKLRIVPDMSSMVRARRRAFWPLREQLHQMNIKTFLRYPATLHIDEGGRATAFTSLEEAKLELTKKYPTIK</sequence>
<keyword evidence="3" id="KW-1185">Reference proteome</keyword>
<gene>
    <name evidence="2" type="ORF">KC01_LOCUS22290</name>
</gene>
<dbReference type="Proteomes" id="UP001497482">
    <property type="component" value="Chromosome 2"/>
</dbReference>
<feature type="coiled-coil region" evidence="1">
    <location>
        <begin position="48"/>
        <end position="110"/>
    </location>
</feature>
<organism evidence="2 3">
    <name type="scientific">Knipowitschia caucasica</name>
    <name type="common">Caucasian dwarf goby</name>
    <name type="synonym">Pomatoschistus caucasicus</name>
    <dbReference type="NCBI Taxonomy" id="637954"/>
    <lineage>
        <taxon>Eukaryota</taxon>
        <taxon>Metazoa</taxon>
        <taxon>Chordata</taxon>
        <taxon>Craniata</taxon>
        <taxon>Vertebrata</taxon>
        <taxon>Euteleostomi</taxon>
        <taxon>Actinopterygii</taxon>
        <taxon>Neopterygii</taxon>
        <taxon>Teleostei</taxon>
        <taxon>Neoteleostei</taxon>
        <taxon>Acanthomorphata</taxon>
        <taxon>Gobiaria</taxon>
        <taxon>Gobiiformes</taxon>
        <taxon>Gobioidei</taxon>
        <taxon>Gobiidae</taxon>
        <taxon>Gobiinae</taxon>
        <taxon>Knipowitschia</taxon>
    </lineage>
</organism>
<evidence type="ECO:0000313" key="2">
    <source>
        <dbReference type="EMBL" id="CAL1593144.1"/>
    </source>
</evidence>